<evidence type="ECO:0000256" key="6">
    <source>
        <dbReference type="ARBA" id="ARBA00038255"/>
    </source>
</evidence>
<feature type="compositionally biased region" description="Acidic residues" evidence="8">
    <location>
        <begin position="1001"/>
        <end position="1016"/>
    </location>
</feature>
<dbReference type="SUPFAM" id="SSF50978">
    <property type="entry name" value="WD40 repeat-like"/>
    <property type="match status" value="2"/>
</dbReference>
<evidence type="ECO:0000256" key="2">
    <source>
        <dbReference type="ARBA" id="ARBA00022490"/>
    </source>
</evidence>
<accession>A0A2R5H1H4</accession>
<feature type="compositionally biased region" description="Polar residues" evidence="8">
    <location>
        <begin position="983"/>
        <end position="992"/>
    </location>
</feature>
<dbReference type="PROSITE" id="PS50294">
    <property type="entry name" value="WD_REPEATS_REGION"/>
    <property type="match status" value="1"/>
</dbReference>
<feature type="chain" id="PRO_5015356291" evidence="9">
    <location>
        <begin position="27"/>
        <end position="1225"/>
    </location>
</feature>
<comment type="subcellular location">
    <subcellularLocation>
        <location evidence="1">Cytoplasm</location>
    </subcellularLocation>
</comment>
<gene>
    <name evidence="10" type="ORF">FCC1311_104182</name>
</gene>
<evidence type="ECO:0000256" key="3">
    <source>
        <dbReference type="ARBA" id="ARBA00022574"/>
    </source>
</evidence>
<keyword evidence="5" id="KW-0677">Repeat</keyword>
<reference evidence="10 11" key="1">
    <citation type="submission" date="2017-12" db="EMBL/GenBank/DDBJ databases">
        <title>Sequencing, de novo assembly and annotation of complete genome of a new Thraustochytrid species, strain FCC1311.</title>
        <authorList>
            <person name="Sedici K."/>
            <person name="Godart F."/>
            <person name="Aiese Cigliano R."/>
            <person name="Sanseverino W."/>
            <person name="Barakat M."/>
            <person name="Ortet P."/>
            <person name="Marechal E."/>
            <person name="Cagnac O."/>
            <person name="Amato A."/>
        </authorList>
    </citation>
    <scope>NUCLEOTIDE SEQUENCE [LARGE SCALE GENOMIC DNA]</scope>
</reference>
<dbReference type="InParanoid" id="A0A2R5H1H4"/>
<dbReference type="InterPro" id="IPR051973">
    <property type="entry name" value="tRNA_Anticodon_Mtase-Reg"/>
</dbReference>
<sequence>MSLDLSAAFLPVTALTFWDLDTGASAEKSRQAEGRPPVLLLAGAGSDVRTYELRRRQGDHGDASSAEWAFVSSQSMLPSAVVHGICPDENIAMAQQGKHEPRCLVFGHRRAKICTWDPAQGGALQTRAVLEGISDLVWDATWVSLDSIALGTAQGFVEVYSKLDDGTSQWARSHRVLCTARCILYSLAFSPVVDHAQVLLASGTVFGEIILWAGASTDGEPLRRLEGHHGPVFRVSWSADGRQLCSVGDDRTVRVWTAQEGLTDFAETWKAFGHNARIWDCVFAPRLDAVATVGEDRQVRVWGAKDGAPLALFEAHFGRHIWRCALWAGRYGTQSDAQACVLATGGGDSAVNVFDLEREVTSRAQMRALLCRRNRASANATSLVTQGDDAVNGEIGKVEDDGSKRKRRKGVQVSVSLIHHVPQADGNDTDQIQLMIFTSSGAIYALDGTMVDAPWVDLYTPTKSNEEFKPFIVHHTPGSTDVLVGTRRGQVILFRDETKGFDAPHALVRVATVNVFENPVASVAQLLLCASGTVLVTTPSGSGIIRVWNVVETGKDLVLTERFAAEARSTQVAVYTCTAEISALETLVLGDSRGSLHWVGLNTDKGSQLVRSLPRAHGTCKIGCLKVDRSGAIYSGGHNSTIVKLKPRTNAGIVIALEAVCVIRLAHVLDQINELKWTSPEGDLVAAGFQYTDYVVWNTRTHTPLLRDRCGGWRRPGTVVLDSKPFRKCAMFYTESAHERRDRGADTDDLAIHRVGRLASTLGLEAGAGCTLGQVFHSRSVWVARWLPGKLADHLIVGCEDGLLSLIHARGPRETRVIAQRQRERSVRCACILDGGLPDYPVVFVTGSSNQVLRAWHVDPEAAHASEDDGFVLLAETMPVDEVDANTAQTEETDGVAASHRVLGLYGHGDLVVVGTSTGQLVVYALEVCKDADKIDAQEDHDKMSGQSPGAMEVPPLKGRFDPRVPLKGRFVQLQELEDLTNVANTQDQANGGNVKAQGVVEEEEEDDDEVEEENDEQALDVNSMAKPVRCLTGHYDATSNTLWLFVGRTNGAVEVWSGADGGRGTWRLECTDNLHSMGVNCVDVAVVENENLLVVSGSDDQSLSAFVWSQTARRRVGGLLRVPEADASALRGVHTNGKSVWSCGLNQRLRRWRLRPEVLVGSQEGVLQVRPHMDESTQTTIELEHEVIVDVADVNCLTVQSRQMEDGDTRAGVAVGGVGVRVFF</sequence>
<dbReference type="InterPro" id="IPR036322">
    <property type="entry name" value="WD40_repeat_dom_sf"/>
</dbReference>
<evidence type="ECO:0000256" key="8">
    <source>
        <dbReference type="SAM" id="MobiDB-lite"/>
    </source>
</evidence>
<dbReference type="GO" id="GO:0005737">
    <property type="term" value="C:cytoplasm"/>
    <property type="evidence" value="ECO:0007669"/>
    <property type="project" value="UniProtKB-SubCell"/>
</dbReference>
<dbReference type="GO" id="GO:0030488">
    <property type="term" value="P:tRNA methylation"/>
    <property type="evidence" value="ECO:0007669"/>
    <property type="project" value="TreeGrafter"/>
</dbReference>
<feature type="repeat" description="WD" evidence="7">
    <location>
        <begin position="225"/>
        <end position="256"/>
    </location>
</feature>
<dbReference type="EMBL" id="BEYU01000183">
    <property type="protein sequence ID" value="GBG34194.1"/>
    <property type="molecule type" value="Genomic_DNA"/>
</dbReference>
<name>A0A2R5H1H4_9STRA</name>
<dbReference type="SMART" id="SM00320">
    <property type="entry name" value="WD40"/>
    <property type="match status" value="10"/>
</dbReference>
<evidence type="ECO:0000313" key="10">
    <source>
        <dbReference type="EMBL" id="GBG34194.1"/>
    </source>
</evidence>
<feature type="region of interest" description="Disordered" evidence="8">
    <location>
        <begin position="983"/>
        <end position="1016"/>
    </location>
</feature>
<keyword evidence="9" id="KW-0732">Signal</keyword>
<dbReference type="Pfam" id="PF00400">
    <property type="entry name" value="WD40"/>
    <property type="match status" value="2"/>
</dbReference>
<dbReference type="InterPro" id="IPR015943">
    <property type="entry name" value="WD40/YVTN_repeat-like_dom_sf"/>
</dbReference>
<dbReference type="OrthoDB" id="5594999at2759"/>
<organism evidence="10 11">
    <name type="scientific">Hondaea fermentalgiana</name>
    <dbReference type="NCBI Taxonomy" id="2315210"/>
    <lineage>
        <taxon>Eukaryota</taxon>
        <taxon>Sar</taxon>
        <taxon>Stramenopiles</taxon>
        <taxon>Bigyra</taxon>
        <taxon>Labyrinthulomycetes</taxon>
        <taxon>Thraustochytrida</taxon>
        <taxon>Thraustochytriidae</taxon>
        <taxon>Hondaea</taxon>
    </lineage>
</organism>
<dbReference type="InterPro" id="IPR001680">
    <property type="entry name" value="WD40_rpt"/>
</dbReference>
<evidence type="ECO:0000256" key="4">
    <source>
        <dbReference type="ARBA" id="ARBA00022694"/>
    </source>
</evidence>
<comment type="similarity">
    <text evidence="6">Belongs to the WD repeat WDR6 family.</text>
</comment>
<feature type="signal peptide" evidence="9">
    <location>
        <begin position="1"/>
        <end position="26"/>
    </location>
</feature>
<proteinExistence type="inferred from homology"/>
<dbReference type="PROSITE" id="PS50082">
    <property type="entry name" value="WD_REPEATS_2"/>
    <property type="match status" value="2"/>
</dbReference>
<keyword evidence="2" id="KW-0963">Cytoplasm</keyword>
<evidence type="ECO:0000256" key="9">
    <source>
        <dbReference type="SAM" id="SignalP"/>
    </source>
</evidence>
<dbReference type="PANTHER" id="PTHR14344:SF3">
    <property type="entry name" value="WD REPEAT-CONTAINING PROTEIN 6"/>
    <property type="match status" value="1"/>
</dbReference>
<keyword evidence="4" id="KW-0819">tRNA processing</keyword>
<dbReference type="Proteomes" id="UP000241890">
    <property type="component" value="Unassembled WGS sequence"/>
</dbReference>
<keyword evidence="3 7" id="KW-0853">WD repeat</keyword>
<evidence type="ECO:0000256" key="1">
    <source>
        <dbReference type="ARBA" id="ARBA00004496"/>
    </source>
</evidence>
<dbReference type="Gene3D" id="2.130.10.10">
    <property type="entry name" value="YVTN repeat-like/Quinoprotein amine dehydrogenase"/>
    <property type="match status" value="5"/>
</dbReference>
<evidence type="ECO:0000313" key="11">
    <source>
        <dbReference type="Proteomes" id="UP000241890"/>
    </source>
</evidence>
<comment type="caution">
    <text evidence="10">The sequence shown here is derived from an EMBL/GenBank/DDBJ whole genome shotgun (WGS) entry which is preliminary data.</text>
</comment>
<feature type="repeat" description="WD" evidence="7">
    <location>
        <begin position="271"/>
        <end position="312"/>
    </location>
</feature>
<dbReference type="AlphaFoldDB" id="A0A2R5H1H4"/>
<dbReference type="PANTHER" id="PTHR14344">
    <property type="entry name" value="WD REPEAT PROTEIN"/>
    <property type="match status" value="1"/>
</dbReference>
<evidence type="ECO:0000256" key="7">
    <source>
        <dbReference type="PROSITE-ProRule" id="PRU00221"/>
    </source>
</evidence>
<evidence type="ECO:0000256" key="5">
    <source>
        <dbReference type="ARBA" id="ARBA00022737"/>
    </source>
</evidence>
<keyword evidence="11" id="KW-1185">Reference proteome</keyword>
<protein>
    <submittedName>
        <fullName evidence="10">WD repeat-containing protein 6</fullName>
    </submittedName>
</protein>